<proteinExistence type="predicted"/>
<protein>
    <submittedName>
        <fullName evidence="1">Uncharacterized protein</fullName>
    </submittedName>
</protein>
<gene>
    <name evidence="1" type="ORF">NCTC13071_01043</name>
</gene>
<dbReference type="Proteomes" id="UP000274578">
    <property type="component" value="Chromosome 1"/>
</dbReference>
<name>A0A448L548_9BACT</name>
<sequence length="41" mass="4804">MQALQLPALFVFIRIELTSYLRLKTKLFIANIILLSHLFTI</sequence>
<reference evidence="1 2" key="1">
    <citation type="submission" date="2018-12" db="EMBL/GenBank/DDBJ databases">
        <authorList>
            <consortium name="Pathogen Informatics"/>
        </authorList>
    </citation>
    <scope>NUCLEOTIDE SEQUENCE [LARGE SCALE GENOMIC DNA]</scope>
    <source>
        <strain evidence="1 2">NCTC13071</strain>
    </source>
</reference>
<evidence type="ECO:0000313" key="1">
    <source>
        <dbReference type="EMBL" id="VEH15052.1"/>
    </source>
</evidence>
<dbReference type="EMBL" id="LR134384">
    <property type="protein sequence ID" value="VEH15052.1"/>
    <property type="molecule type" value="Genomic_DNA"/>
</dbReference>
<evidence type="ECO:0000313" key="2">
    <source>
        <dbReference type="Proteomes" id="UP000274578"/>
    </source>
</evidence>
<organism evidence="1 2">
    <name type="scientific">Segatella oris</name>
    <dbReference type="NCBI Taxonomy" id="28135"/>
    <lineage>
        <taxon>Bacteria</taxon>
        <taxon>Pseudomonadati</taxon>
        <taxon>Bacteroidota</taxon>
        <taxon>Bacteroidia</taxon>
        <taxon>Bacteroidales</taxon>
        <taxon>Prevotellaceae</taxon>
        <taxon>Segatella</taxon>
    </lineage>
</organism>
<dbReference type="KEGG" id="poc:NCTC13071_01043"/>
<dbReference type="AlphaFoldDB" id="A0A448L548"/>
<accession>A0A448L548</accession>